<evidence type="ECO:0000313" key="4">
    <source>
        <dbReference type="EMBL" id="PWA41805.1"/>
    </source>
</evidence>
<sequence>MASSQCLSCSHYLNQQTNLTLKLLLKSNLIKAKKNYINYASCSRKIRCSIQAKRSSNIEGDEKKERRVRILIAGGGVGGLVLALAAQRRGFEVMVFEKDLSAVRGEGRHRGPIQLLSSALGVLVDIDESVAKQVMDAGCVTGNRINGLVDGLSGKWLAKYDLLTPAIKSGLPVTLVISRMALQEILVDAVGDHIVFNKSKVVDFSQDPHKTMVTLDDGRQFEGDILVGADGIWSEVRQKLFGAQEASYSGYTCYSGLAEYAPSYVNSIGYRVFLGSNRYFVASDVGDGKMQWYAFHKEAERSHDTPAGKKVRLMELFGSWCSDVTSLINKTREEMILRRDIYDRDMIYSWGIGRVTLLGDAAHPMQPNLGQGGCLAIEDSYQLILELESIPKCGADAAELYEIVSALKRYEQKRILRTKIRTPDFSAHELGLFTFVGMLDDLGLGDGSILFTHFRISRESLDHRLVPLMSVEDVVTMLKYVLRFKEIEVYIEEGFSSVEQHFLDMRNSRAMEKSRFVRYDPSVHEVMQHLMSELTQRSNRGEPLVPTSIRRSELQYDLYIPRYEIQRPSSVSNSMADHLNKVGTGKDQCASSSTENVQKKNDDDFVPAGNPNVYSSVAETRLRKLQLEVGSASMPRSEKRRKRNVALCVCVGFVLNYVVCSFFLETIVGAFVALQGLKIGSY</sequence>
<dbReference type="AlphaFoldDB" id="A0A2U1KYF3"/>
<dbReference type="OrthoDB" id="655030at2759"/>
<evidence type="ECO:0000259" key="3">
    <source>
        <dbReference type="Pfam" id="PF01494"/>
    </source>
</evidence>
<dbReference type="PANTHER" id="PTHR46496">
    <property type="match status" value="1"/>
</dbReference>
<keyword evidence="2" id="KW-0472">Membrane</keyword>
<evidence type="ECO:0000256" key="2">
    <source>
        <dbReference type="SAM" id="Phobius"/>
    </source>
</evidence>
<keyword evidence="2" id="KW-1133">Transmembrane helix</keyword>
<evidence type="ECO:0000256" key="1">
    <source>
        <dbReference type="SAM" id="MobiDB-lite"/>
    </source>
</evidence>
<dbReference type="Pfam" id="PF01494">
    <property type="entry name" value="FAD_binding_3"/>
    <property type="match status" value="1"/>
</dbReference>
<dbReference type="SUPFAM" id="SSF51905">
    <property type="entry name" value="FAD/NAD(P)-binding domain"/>
    <property type="match status" value="1"/>
</dbReference>
<feature type="transmembrane region" description="Helical" evidence="2">
    <location>
        <begin position="645"/>
        <end position="674"/>
    </location>
</feature>
<feature type="domain" description="FAD-binding" evidence="3">
    <location>
        <begin position="68"/>
        <end position="391"/>
    </location>
</feature>
<dbReference type="EMBL" id="PKPP01012822">
    <property type="protein sequence ID" value="PWA41805.1"/>
    <property type="molecule type" value="Genomic_DNA"/>
</dbReference>
<dbReference type="PANTHER" id="PTHR46496:SF6">
    <property type="entry name" value="ZEAXANTHIN EPOXIDASE, CHLOROPLASTIC-LIKE ISOFORM X1"/>
    <property type="match status" value="1"/>
</dbReference>
<reference evidence="4 5" key="1">
    <citation type="journal article" date="2018" name="Mol. Plant">
        <title>The genome of Artemisia annua provides insight into the evolution of Asteraceae family and artemisinin biosynthesis.</title>
        <authorList>
            <person name="Shen Q."/>
            <person name="Zhang L."/>
            <person name="Liao Z."/>
            <person name="Wang S."/>
            <person name="Yan T."/>
            <person name="Shi P."/>
            <person name="Liu M."/>
            <person name="Fu X."/>
            <person name="Pan Q."/>
            <person name="Wang Y."/>
            <person name="Lv Z."/>
            <person name="Lu X."/>
            <person name="Zhang F."/>
            <person name="Jiang W."/>
            <person name="Ma Y."/>
            <person name="Chen M."/>
            <person name="Hao X."/>
            <person name="Li L."/>
            <person name="Tang Y."/>
            <person name="Lv G."/>
            <person name="Zhou Y."/>
            <person name="Sun X."/>
            <person name="Brodelius P.E."/>
            <person name="Rose J.K.C."/>
            <person name="Tang K."/>
        </authorList>
    </citation>
    <scope>NUCLEOTIDE SEQUENCE [LARGE SCALE GENOMIC DNA]</scope>
    <source>
        <strain evidence="5">cv. Huhao1</strain>
        <tissue evidence="4">Leaf</tissue>
    </source>
</reference>
<dbReference type="InterPro" id="IPR036188">
    <property type="entry name" value="FAD/NAD-bd_sf"/>
</dbReference>
<feature type="transmembrane region" description="Helical" evidence="2">
    <location>
        <begin position="68"/>
        <end position="86"/>
    </location>
</feature>
<gene>
    <name evidence="4" type="ORF">CTI12_AA549430</name>
</gene>
<dbReference type="STRING" id="35608.A0A2U1KYF3"/>
<accession>A0A2U1KYF3</accession>
<proteinExistence type="predicted"/>
<dbReference type="Gene3D" id="3.50.50.60">
    <property type="entry name" value="FAD/NAD(P)-binding domain"/>
    <property type="match status" value="1"/>
</dbReference>
<protein>
    <submittedName>
        <fullName evidence="4">Zeaxanthin epoxidase</fullName>
    </submittedName>
</protein>
<dbReference type="GO" id="GO:0071949">
    <property type="term" value="F:FAD binding"/>
    <property type="evidence" value="ECO:0007669"/>
    <property type="project" value="InterPro"/>
</dbReference>
<organism evidence="4 5">
    <name type="scientific">Artemisia annua</name>
    <name type="common">Sweet wormwood</name>
    <dbReference type="NCBI Taxonomy" id="35608"/>
    <lineage>
        <taxon>Eukaryota</taxon>
        <taxon>Viridiplantae</taxon>
        <taxon>Streptophyta</taxon>
        <taxon>Embryophyta</taxon>
        <taxon>Tracheophyta</taxon>
        <taxon>Spermatophyta</taxon>
        <taxon>Magnoliopsida</taxon>
        <taxon>eudicotyledons</taxon>
        <taxon>Gunneridae</taxon>
        <taxon>Pentapetalae</taxon>
        <taxon>asterids</taxon>
        <taxon>campanulids</taxon>
        <taxon>Asterales</taxon>
        <taxon>Asteraceae</taxon>
        <taxon>Asteroideae</taxon>
        <taxon>Anthemideae</taxon>
        <taxon>Artemisiinae</taxon>
        <taxon>Artemisia</taxon>
    </lineage>
</organism>
<comment type="caution">
    <text evidence="4">The sequence shown here is derived from an EMBL/GenBank/DDBJ whole genome shotgun (WGS) entry which is preliminary data.</text>
</comment>
<keyword evidence="5" id="KW-1185">Reference proteome</keyword>
<dbReference type="PRINTS" id="PR00420">
    <property type="entry name" value="RNGMNOXGNASE"/>
</dbReference>
<dbReference type="InterPro" id="IPR002938">
    <property type="entry name" value="FAD-bd"/>
</dbReference>
<dbReference type="Proteomes" id="UP000245207">
    <property type="component" value="Unassembled WGS sequence"/>
</dbReference>
<feature type="region of interest" description="Disordered" evidence="1">
    <location>
        <begin position="583"/>
        <end position="605"/>
    </location>
</feature>
<keyword evidence="2" id="KW-0812">Transmembrane</keyword>
<name>A0A2U1KYF3_ARTAN</name>
<evidence type="ECO:0000313" key="5">
    <source>
        <dbReference type="Proteomes" id="UP000245207"/>
    </source>
</evidence>